<dbReference type="NCBIfam" id="NF006375">
    <property type="entry name" value="PRK08609.1"/>
    <property type="match status" value="1"/>
</dbReference>
<dbReference type="InterPro" id="IPR004013">
    <property type="entry name" value="PHP_dom"/>
</dbReference>
<dbReference type="CDD" id="cd07436">
    <property type="entry name" value="PHP_PolX"/>
    <property type="match status" value="1"/>
</dbReference>
<evidence type="ECO:0000256" key="2">
    <source>
        <dbReference type="ARBA" id="ARBA00012417"/>
    </source>
</evidence>
<dbReference type="InterPro" id="IPR050243">
    <property type="entry name" value="PHP_phosphatase"/>
</dbReference>
<dbReference type="InterPro" id="IPR010996">
    <property type="entry name" value="HHH_MUS81"/>
</dbReference>
<dbReference type="EC" id="2.7.7.7" evidence="2"/>
<evidence type="ECO:0000259" key="10">
    <source>
        <dbReference type="SMART" id="SM00481"/>
    </source>
</evidence>
<feature type="domain" description="Helix-hairpin-helix DNA-binding motif class 1" evidence="9">
    <location>
        <begin position="98"/>
        <end position="117"/>
    </location>
</feature>
<dbReference type="Proteomes" id="UP001056035">
    <property type="component" value="Chromosome"/>
</dbReference>
<evidence type="ECO:0000256" key="3">
    <source>
        <dbReference type="ARBA" id="ARBA00022634"/>
    </source>
</evidence>
<dbReference type="InterPro" id="IPR043519">
    <property type="entry name" value="NT_sf"/>
</dbReference>
<dbReference type="SMART" id="SM00483">
    <property type="entry name" value="POLXc"/>
    <property type="match status" value="1"/>
</dbReference>
<dbReference type="PANTHER" id="PTHR36928">
    <property type="entry name" value="PHOSPHATASE YCDX-RELATED"/>
    <property type="match status" value="1"/>
</dbReference>
<evidence type="ECO:0000313" key="13">
    <source>
        <dbReference type="Proteomes" id="UP001056035"/>
    </source>
</evidence>
<comment type="cofactor">
    <cofactor evidence="1">
        <name>Mg(2+)</name>
        <dbReference type="ChEBI" id="CHEBI:18420"/>
    </cofactor>
</comment>
<gene>
    <name evidence="12" type="primary">polX</name>
    <name evidence="12" type="ORF">NBH00_24335</name>
</gene>
<dbReference type="InterPro" id="IPR002054">
    <property type="entry name" value="DNA-dir_DNA_pol_X"/>
</dbReference>
<dbReference type="GO" id="GO:0004527">
    <property type="term" value="F:exonuclease activity"/>
    <property type="evidence" value="ECO:0007669"/>
    <property type="project" value="UniProtKB-KW"/>
</dbReference>
<dbReference type="Pfam" id="PF02811">
    <property type="entry name" value="PHP"/>
    <property type="match status" value="1"/>
</dbReference>
<feature type="domain" description="Helix-hairpin-helix DNA-binding motif class 1" evidence="9">
    <location>
        <begin position="58"/>
        <end position="77"/>
    </location>
</feature>
<comment type="catalytic activity">
    <reaction evidence="8">
        <text>DNA(n) + a 2'-deoxyribonucleoside 5'-triphosphate = DNA(n+1) + diphosphate</text>
        <dbReference type="Rhea" id="RHEA:22508"/>
        <dbReference type="Rhea" id="RHEA-COMP:17339"/>
        <dbReference type="Rhea" id="RHEA-COMP:17340"/>
        <dbReference type="ChEBI" id="CHEBI:33019"/>
        <dbReference type="ChEBI" id="CHEBI:61560"/>
        <dbReference type="ChEBI" id="CHEBI:173112"/>
        <dbReference type="EC" id="2.7.7.7"/>
    </reaction>
</comment>
<dbReference type="Gene3D" id="1.10.150.20">
    <property type="entry name" value="5' to 3' exonuclease, C-terminal subdomain"/>
    <property type="match status" value="1"/>
</dbReference>
<dbReference type="InterPro" id="IPR022311">
    <property type="entry name" value="PolX-like"/>
</dbReference>
<dbReference type="SUPFAM" id="SSF89550">
    <property type="entry name" value="PHP domain-like"/>
    <property type="match status" value="1"/>
</dbReference>
<dbReference type="Gene3D" id="3.30.460.10">
    <property type="entry name" value="Beta Polymerase, domain 2"/>
    <property type="match status" value="1"/>
</dbReference>
<protein>
    <recommendedName>
        <fullName evidence="2">DNA-directed DNA polymerase</fullName>
        <ecNumber evidence="2">2.7.7.7</ecNumber>
    </recommendedName>
</protein>
<dbReference type="SUPFAM" id="SSF81301">
    <property type="entry name" value="Nucleotidyltransferase"/>
    <property type="match status" value="1"/>
</dbReference>
<organism evidence="12 13">
    <name type="scientific">Paraconexibacter antarcticus</name>
    <dbReference type="NCBI Taxonomy" id="2949664"/>
    <lineage>
        <taxon>Bacteria</taxon>
        <taxon>Bacillati</taxon>
        <taxon>Actinomycetota</taxon>
        <taxon>Thermoleophilia</taxon>
        <taxon>Solirubrobacterales</taxon>
        <taxon>Paraconexibacteraceae</taxon>
        <taxon>Paraconexibacter</taxon>
    </lineage>
</organism>
<keyword evidence="4" id="KW-0808">Transferase</keyword>
<feature type="domain" description="Helix-hairpin-helix DNA-binding motif class 1" evidence="9">
    <location>
        <begin position="133"/>
        <end position="152"/>
    </location>
</feature>
<evidence type="ECO:0000256" key="6">
    <source>
        <dbReference type="ARBA" id="ARBA00022705"/>
    </source>
</evidence>
<dbReference type="PANTHER" id="PTHR36928:SF1">
    <property type="entry name" value="PHOSPHATASE YCDX-RELATED"/>
    <property type="match status" value="1"/>
</dbReference>
<keyword evidence="7" id="KW-0239">DNA-directed DNA polymerase</keyword>
<sequence length="581" mass="62088">MAEPAPDLPNARIAEIIDELGDLYELDGAIVHRVLAYRNGAKAVRDATRSVAALTRAGTVTELPGIGKTLEEKLKALLDTGTIPALEKLRAKFPPGLLAMTRLPGLGPKRARKLYDELGIDSLDALATAAQEQKLRGVKGFGPKFEEAVLAAIAAGHGEERSRRVPLHRAMETAGPIVDALRAHPASDEVHVAGSARRMADSVKDLDVIATASDPRALLEAFAALPDLQSAGTVGDNAVKGVTHNGLSIDVRVVEPGQLGNLLQHFTGSKNHNLALRAAAVRKGLHVSEYGITDDATGETHRCATEEEVYALLGLPLIPPELREDRGELAFRTAADVPALVTQADLRGDLHMHTIASDGRGTIREMAEAARDRGLDYIAITDHSASHGFGNDVSPDELRRQIERVRQVDAEVEGITVLAGSEVNILPDGSLDYADDLLAELDWVVASVHTQFAMDEAAMTKRIVAALEHPSVYALGHPTGRKIEQRQAYAVDMDAVIDAAARTGTFLEINSAPDRRDLHDVHARAAAAAGVLIVIDSDAHGPEKLGVTSWGVGTARRAWLTAAQVANTRSWTELDALRKQG</sequence>
<keyword evidence="3" id="KW-0237">DNA synthesis</keyword>
<dbReference type="InterPro" id="IPR029398">
    <property type="entry name" value="PolB_thumb"/>
</dbReference>
<dbReference type="InterPro" id="IPR016195">
    <property type="entry name" value="Pol/histidinol_Pase-like"/>
</dbReference>
<keyword evidence="13" id="KW-1185">Reference proteome</keyword>
<dbReference type="Pfam" id="PF14520">
    <property type="entry name" value="HHH_5"/>
    <property type="match status" value="1"/>
</dbReference>
<evidence type="ECO:0000256" key="1">
    <source>
        <dbReference type="ARBA" id="ARBA00001946"/>
    </source>
</evidence>
<feature type="domain" description="Polymerase/histidinol phosphatase N-terminal" evidence="10">
    <location>
        <begin position="348"/>
        <end position="427"/>
    </location>
</feature>
<dbReference type="Gene3D" id="1.10.150.110">
    <property type="entry name" value="DNA polymerase beta, N-terminal domain-like"/>
    <property type="match status" value="1"/>
</dbReference>
<dbReference type="InterPro" id="IPR027421">
    <property type="entry name" value="DNA_pol_lamdba_lyase_dom_sf"/>
</dbReference>
<dbReference type="SMART" id="SM00481">
    <property type="entry name" value="POLIIIAc"/>
    <property type="match status" value="1"/>
</dbReference>
<keyword evidence="12" id="KW-0378">Hydrolase</keyword>
<dbReference type="InterPro" id="IPR047967">
    <property type="entry name" value="PolX_PHP"/>
</dbReference>
<dbReference type="Pfam" id="PF14716">
    <property type="entry name" value="HHH_8"/>
    <property type="match status" value="1"/>
</dbReference>
<proteinExistence type="predicted"/>
<keyword evidence="5" id="KW-0548">Nucleotidyltransferase</keyword>
<evidence type="ECO:0000256" key="4">
    <source>
        <dbReference type="ARBA" id="ARBA00022679"/>
    </source>
</evidence>
<feature type="domain" description="DNA-directed DNA polymerase X" evidence="11">
    <location>
        <begin position="7"/>
        <end position="324"/>
    </location>
</feature>
<dbReference type="CDD" id="cd00141">
    <property type="entry name" value="NT_POLXc"/>
    <property type="match status" value="1"/>
</dbReference>
<dbReference type="Gene3D" id="3.30.210.10">
    <property type="entry name" value="DNA polymerase, thumb domain"/>
    <property type="match status" value="1"/>
</dbReference>
<evidence type="ECO:0000259" key="11">
    <source>
        <dbReference type="SMART" id="SM00483"/>
    </source>
</evidence>
<dbReference type="SUPFAM" id="SSF158702">
    <property type="entry name" value="Sec63 N-terminal domain-like"/>
    <property type="match status" value="1"/>
</dbReference>
<dbReference type="SMART" id="SM00278">
    <property type="entry name" value="HhH1"/>
    <property type="match status" value="3"/>
</dbReference>
<keyword evidence="12" id="KW-0269">Exonuclease</keyword>
<dbReference type="InterPro" id="IPR037160">
    <property type="entry name" value="DNA_Pol_thumb_sf"/>
</dbReference>
<evidence type="ECO:0000256" key="5">
    <source>
        <dbReference type="ARBA" id="ARBA00022695"/>
    </source>
</evidence>
<dbReference type="Gene3D" id="3.20.20.140">
    <property type="entry name" value="Metal-dependent hydrolases"/>
    <property type="match status" value="1"/>
</dbReference>
<accession>A0ABY5DT60</accession>
<dbReference type="EMBL" id="CP098502">
    <property type="protein sequence ID" value="UTI64453.1"/>
    <property type="molecule type" value="Genomic_DNA"/>
</dbReference>
<evidence type="ECO:0000313" key="12">
    <source>
        <dbReference type="EMBL" id="UTI64453.1"/>
    </source>
</evidence>
<dbReference type="InterPro" id="IPR003141">
    <property type="entry name" value="Pol/His_phosphatase_N"/>
</dbReference>
<dbReference type="PIRSF" id="PIRSF005047">
    <property type="entry name" value="UCP005047_YshC"/>
    <property type="match status" value="1"/>
</dbReference>
<keyword evidence="12" id="KW-0540">Nuclease</keyword>
<name>A0ABY5DT60_9ACTN</name>
<evidence type="ECO:0000256" key="8">
    <source>
        <dbReference type="ARBA" id="ARBA00049244"/>
    </source>
</evidence>
<dbReference type="Pfam" id="PF14791">
    <property type="entry name" value="DNA_pol_B_thumb"/>
    <property type="match status" value="1"/>
</dbReference>
<evidence type="ECO:0000259" key="9">
    <source>
        <dbReference type="SMART" id="SM00278"/>
    </source>
</evidence>
<dbReference type="SUPFAM" id="SSF47802">
    <property type="entry name" value="DNA polymerase beta, N-terminal domain-like"/>
    <property type="match status" value="1"/>
</dbReference>
<dbReference type="RefSeq" id="WP_254571155.1">
    <property type="nucleotide sequence ID" value="NZ_CP098502.1"/>
</dbReference>
<keyword evidence="6" id="KW-0235">DNA replication</keyword>
<evidence type="ECO:0000256" key="7">
    <source>
        <dbReference type="ARBA" id="ARBA00022932"/>
    </source>
</evidence>
<dbReference type="InterPro" id="IPR003583">
    <property type="entry name" value="Hlx-hairpin-Hlx_DNA-bd_motif"/>
</dbReference>
<reference evidence="12 13" key="1">
    <citation type="submission" date="2022-06" db="EMBL/GenBank/DDBJ databases">
        <title>Paraconexibacter antarcticus.</title>
        <authorList>
            <person name="Kim C.S."/>
        </authorList>
    </citation>
    <scope>NUCLEOTIDE SEQUENCE [LARGE SCALE GENOMIC DNA]</scope>
    <source>
        <strain evidence="12 13">02-257</strain>
    </source>
</reference>